<name>A0A291BAR4_9GAMM</name>
<dbReference type="AlphaFoldDB" id="A0A291BAR4"/>
<dbReference type="InterPro" id="IPR025668">
    <property type="entry name" value="Tnp_DDE_dom"/>
</dbReference>
<dbReference type="KEGG" id="elux:BTN50_1664"/>
<dbReference type="PANTHER" id="PTHR34631">
    <property type="match status" value="1"/>
</dbReference>
<accession>A0A291BAR4</accession>
<geneLocation type="plasmid" evidence="3">
    <name>pcc1</name>
</geneLocation>
<dbReference type="PANTHER" id="PTHR34631:SF3">
    <property type="entry name" value="ISSOD12 TRANSPOSASE TNPA_ISSOD12"/>
    <property type="match status" value="1"/>
</dbReference>
<proteinExistence type="predicted"/>
<evidence type="ECO:0000313" key="2">
    <source>
        <dbReference type="EMBL" id="ATF10100.1"/>
    </source>
</evidence>
<evidence type="ECO:0000259" key="1">
    <source>
        <dbReference type="Pfam" id="PF13737"/>
    </source>
</evidence>
<dbReference type="Proteomes" id="UP000218160">
    <property type="component" value="Plasmid pCC1"/>
</dbReference>
<dbReference type="Pfam" id="PF13737">
    <property type="entry name" value="DDE_Tnp_1_5"/>
    <property type="match status" value="1"/>
</dbReference>
<keyword evidence="2" id="KW-0614">Plasmid</keyword>
<dbReference type="InterPro" id="IPR053172">
    <property type="entry name" value="Tn903_transposase"/>
</dbReference>
<reference evidence="3" key="1">
    <citation type="submission" date="2017-04" db="EMBL/GenBank/DDBJ databases">
        <title>Genome evolution of the luminous symbionts of deep sea anglerfish.</title>
        <authorList>
            <person name="Hendry T.A."/>
        </authorList>
    </citation>
    <scope>NUCLEOTIDE SEQUENCE [LARGE SCALE GENOMIC DNA]</scope>
    <source>
        <plasmid evidence="3">pcc1</plasmid>
    </source>
</reference>
<protein>
    <submittedName>
        <fullName evidence="2">Mobile element protein</fullName>
    </submittedName>
</protein>
<sequence>MVKHVFLIPLGDLQRFINSLYKLVPLPWLCSHYSCISKRTKTINITLKMKNKGTIQHLLINLRRLKIYGEGKWKVKKHGTDEKQLVWHQLHLVVKINTHEGIAAEFSASNITDGEVLPNLLKQIR</sequence>
<organism evidence="2 3">
    <name type="scientific">Candidatus Enterovibrio altilux</name>
    <dbReference type="NCBI Taxonomy" id="1927128"/>
    <lineage>
        <taxon>Bacteria</taxon>
        <taxon>Pseudomonadati</taxon>
        <taxon>Pseudomonadota</taxon>
        <taxon>Gammaproteobacteria</taxon>
        <taxon>Vibrionales</taxon>
        <taxon>Vibrionaceae</taxon>
        <taxon>Enterovibrio</taxon>
    </lineage>
</organism>
<evidence type="ECO:0000313" key="3">
    <source>
        <dbReference type="Proteomes" id="UP000218160"/>
    </source>
</evidence>
<feature type="domain" description="Transposase DDE" evidence="1">
    <location>
        <begin position="1"/>
        <end position="70"/>
    </location>
</feature>
<gene>
    <name evidence="2" type="ORF">BTN50_1664</name>
</gene>
<dbReference type="EMBL" id="CP020661">
    <property type="protein sequence ID" value="ATF10100.1"/>
    <property type="molecule type" value="Genomic_DNA"/>
</dbReference>
<keyword evidence="3" id="KW-1185">Reference proteome</keyword>